<evidence type="ECO:0000256" key="1">
    <source>
        <dbReference type="SAM" id="Coils"/>
    </source>
</evidence>
<dbReference type="PANTHER" id="PTHR23159:SF31">
    <property type="entry name" value="CENTROSOME-ASSOCIATED PROTEIN CEP250 ISOFORM X1"/>
    <property type="match status" value="1"/>
</dbReference>
<dbReference type="Pfam" id="PF13558">
    <property type="entry name" value="SbcC_Walker_B"/>
    <property type="match status" value="1"/>
</dbReference>
<dbReference type="InterPro" id="IPR027417">
    <property type="entry name" value="P-loop_NTPase"/>
</dbReference>
<organism evidence="2 3">
    <name type="scientific">Rossellomorea vietnamensis</name>
    <dbReference type="NCBI Taxonomy" id="218284"/>
    <lineage>
        <taxon>Bacteria</taxon>
        <taxon>Bacillati</taxon>
        <taxon>Bacillota</taxon>
        <taxon>Bacilli</taxon>
        <taxon>Bacillales</taxon>
        <taxon>Bacillaceae</taxon>
        <taxon>Rossellomorea</taxon>
    </lineage>
</organism>
<accession>A0A5D4NWV9</accession>
<keyword evidence="1" id="KW-0175">Coiled coil</keyword>
<dbReference type="EMBL" id="VTEI01000003">
    <property type="protein sequence ID" value="TYS17806.1"/>
    <property type="molecule type" value="Genomic_DNA"/>
</dbReference>
<dbReference type="Gene3D" id="3.40.50.300">
    <property type="entry name" value="P-loop containing nucleotide triphosphate hydrolases"/>
    <property type="match status" value="1"/>
</dbReference>
<sequence>MTDTQWMMNRAGLLNFWYYDEEIFQFSEGKLLLRGTNGSGKSVTMQSFLPVLLDGKKSPDRLDPFGSKARKMEDYLLGEKEVVNRDERTGYLFIEYKKRGTDQYITTGIGMQAKRNKGIKSWYFLLTDNRRIGKDFHLSQIHLGDRVPFSAKELENRIGDGGYVVHTQREYMDLVNKHVFGFQSVEAYEDLIKLLIQLRSPKLSKDFKPTVIYEILESALPPLTDDELRHLSDTIENMDQTQQQLEQLEREFDSSQKLTAQYHLYNQYILAERAKQWQVSQERHAKGEEKAQALEKEEDNLSEEIFRLEENQKQALQKRELAESEKGRLQKHEVWKLEEDKARMKDEAGKWNKNLHDLQEKWDRKKEKLNADWKQRESDEAELSRQEQMVGELMGELEVDGEEAAFSQHAVNAADFQRHSREEFDFAVWSKESGQHESLLSSLGKLAEKLESLSVDHDRLQKESSEKKQEIDGLQKEQDHLRQWFTEQKASLQHAVFSWIGRHSEVSYSEEQQQEIARSLQGLYEANRYEDIREMLLSGISDYTAEVKAEMSLARQRQTEKKREIEEAENQLHYWKNLKMPNPDRHPDTEKARNELREKGVPFLPFYAAVEFEDHVTEEQKERLESALMHAGLLDSLITEEKSNPVHDRFIRAEPLVLGHTLADYLYPDVDESDEISKSLVDEVLRSISLDEQENGFRIDLDGAYAIGFLEGHAPEEGPSKYIGRTSQKRYKQQKISEWGEQLVLLKGELQQWERTVMDCEEALQEAEGWKTTIPSDKELSELHQSIETNQRAILQEKQHLLKLEGRWKEVLQDMQRTKLELHGQGSSLNLKLDMETLARALEASRSYRTYLYKLENVSQKCLYISKQIKALSLRMEEAEEELDEIRGEQNSAESKLSTLKAEIQSIEEQMKLKGIDDIRKRISEVLEELRTTTDQISNLYEVLPQKRAARDTLLKELESARINTAFWLNMSMEWSSIVKKELSRGFIAGEEAEPPTILSSLGAVLEKHDRAKLNEQLTKTFLNEQQNLMEYRMFEYSEEEERPDWFSEDFGEYYEPFKSEWEQLRSRRLVQMEYQGQRVSPYFVHSSLEKELESQRGWLDEQDRQLYQDIMVNTVGVILRNRIQRAQKWVKEMNAIMESRDNSSGLIFSVAWKPLTAESEHELDTSDLVKLLQRNSKFLNEEDLNRITKHFQSRIEKAKELIQLRNEGSTLHQVLKEVLDYRKWFTFVLSFRRVNEPKRELTNNAFFKFSGGEKAMAMYIPLFTAAYSRYKEAGEMAPYIISLDEAFAGVDEQNIRDMFEVVEQLGFNYIMNSQALWGDYDTISSLSISELVRPKNADFVTVIRYEWDGNQRNLIIEEEAEEDEEVLIN</sequence>
<reference evidence="2 3" key="1">
    <citation type="submission" date="2019-08" db="EMBL/GenBank/DDBJ databases">
        <title>Bacillus genomes from the desert of Cuatro Cienegas, Coahuila.</title>
        <authorList>
            <person name="Olmedo-Alvarez G."/>
        </authorList>
    </citation>
    <scope>NUCLEOTIDE SEQUENCE [LARGE SCALE GENOMIC DNA]</scope>
    <source>
        <strain evidence="2 3">CH34_1T</strain>
    </source>
</reference>
<dbReference type="Proteomes" id="UP000322267">
    <property type="component" value="Unassembled WGS sequence"/>
</dbReference>
<dbReference type="InterPro" id="IPR013496">
    <property type="entry name" value="CHP02680"/>
</dbReference>
<dbReference type="RefSeq" id="WP_148939191.1">
    <property type="nucleotide sequence ID" value="NZ_VTEI01000003.1"/>
</dbReference>
<dbReference type="NCBIfam" id="TIGR02680">
    <property type="entry name" value="TIGR02680 family protein"/>
    <property type="match status" value="1"/>
</dbReference>
<evidence type="ECO:0000313" key="3">
    <source>
        <dbReference type="Proteomes" id="UP000322267"/>
    </source>
</evidence>
<gene>
    <name evidence="2" type="ORF">FZC78_08100</name>
</gene>
<protein>
    <submittedName>
        <fullName evidence="2">TIGR02680 family protein</fullName>
    </submittedName>
</protein>
<dbReference type="OrthoDB" id="9776649at2"/>
<feature type="coiled-coil region" evidence="1">
    <location>
        <begin position="869"/>
        <end position="936"/>
    </location>
</feature>
<feature type="coiled-coil region" evidence="1">
    <location>
        <begin position="443"/>
        <end position="477"/>
    </location>
</feature>
<proteinExistence type="predicted"/>
<feature type="coiled-coil region" evidence="1">
    <location>
        <begin position="284"/>
        <end position="361"/>
    </location>
</feature>
<comment type="caution">
    <text evidence="2">The sequence shown here is derived from an EMBL/GenBank/DDBJ whole genome shotgun (WGS) entry which is preliminary data.</text>
</comment>
<evidence type="ECO:0000313" key="2">
    <source>
        <dbReference type="EMBL" id="TYS17806.1"/>
    </source>
</evidence>
<dbReference type="PANTHER" id="PTHR23159">
    <property type="entry name" value="CENTROSOMAL PROTEIN 2"/>
    <property type="match status" value="1"/>
</dbReference>
<name>A0A5D4NWV9_9BACI</name>
<dbReference type="SUPFAM" id="SSF52540">
    <property type="entry name" value="P-loop containing nucleoside triphosphate hydrolases"/>
    <property type="match status" value="1"/>
</dbReference>
<feature type="coiled-coil region" evidence="1">
    <location>
        <begin position="228"/>
        <end position="258"/>
    </location>
</feature>